<sequence length="152" mass="17155">MESNVFPYHSVHPPQKKPSLKTLIIDDEDDIYYLLRNILKQRNIDAVYAGSIHDGLEVLKQNPGICLIFLDNRLPDGLGVQYIQQFKTIADVNIVMMTAYDTSYDQKMALNNGADHFIGKPFTKETILSIIDQITSGHNTGLSGFIPDQETR</sequence>
<dbReference type="EMBL" id="JAJNEC010000003">
    <property type="protein sequence ID" value="MCD2421564.1"/>
    <property type="molecule type" value="Genomic_DNA"/>
</dbReference>
<name>A0ABS8PLE3_9BACT</name>
<dbReference type="InterPro" id="IPR001789">
    <property type="entry name" value="Sig_transdc_resp-reg_receiver"/>
</dbReference>
<keyword evidence="1 2" id="KW-0597">Phosphoprotein</keyword>
<feature type="domain" description="Response regulatory" evidence="3">
    <location>
        <begin position="21"/>
        <end position="135"/>
    </location>
</feature>
<dbReference type="PROSITE" id="PS50110">
    <property type="entry name" value="RESPONSE_REGULATORY"/>
    <property type="match status" value="1"/>
</dbReference>
<gene>
    <name evidence="4" type="ORF">LQ567_02245</name>
</gene>
<dbReference type="InterPro" id="IPR011006">
    <property type="entry name" value="CheY-like_superfamily"/>
</dbReference>
<accession>A0ABS8PLE3</accession>
<dbReference type="Proteomes" id="UP001199816">
    <property type="component" value="Unassembled WGS sequence"/>
</dbReference>
<dbReference type="PANTHER" id="PTHR44591:SF3">
    <property type="entry name" value="RESPONSE REGULATORY DOMAIN-CONTAINING PROTEIN"/>
    <property type="match status" value="1"/>
</dbReference>
<dbReference type="Pfam" id="PF00072">
    <property type="entry name" value="Response_reg"/>
    <property type="match status" value="1"/>
</dbReference>
<feature type="modified residue" description="4-aspartylphosphate" evidence="2">
    <location>
        <position position="71"/>
    </location>
</feature>
<dbReference type="RefSeq" id="WP_231002469.1">
    <property type="nucleotide sequence ID" value="NZ_JAJNEC010000003.1"/>
</dbReference>
<dbReference type="CDD" id="cd00156">
    <property type="entry name" value="REC"/>
    <property type="match status" value="1"/>
</dbReference>
<evidence type="ECO:0000313" key="4">
    <source>
        <dbReference type="EMBL" id="MCD2421564.1"/>
    </source>
</evidence>
<proteinExistence type="predicted"/>
<protein>
    <submittedName>
        <fullName evidence="4">Response regulator</fullName>
    </submittedName>
</protein>
<dbReference type="PANTHER" id="PTHR44591">
    <property type="entry name" value="STRESS RESPONSE REGULATOR PROTEIN 1"/>
    <property type="match status" value="1"/>
</dbReference>
<keyword evidence="5" id="KW-1185">Reference proteome</keyword>
<organism evidence="4 5">
    <name type="scientific">Niabella pedocola</name>
    <dbReference type="NCBI Taxonomy" id="1752077"/>
    <lineage>
        <taxon>Bacteria</taxon>
        <taxon>Pseudomonadati</taxon>
        <taxon>Bacteroidota</taxon>
        <taxon>Chitinophagia</taxon>
        <taxon>Chitinophagales</taxon>
        <taxon>Chitinophagaceae</taxon>
        <taxon>Niabella</taxon>
    </lineage>
</organism>
<dbReference type="InterPro" id="IPR050595">
    <property type="entry name" value="Bact_response_regulator"/>
</dbReference>
<evidence type="ECO:0000313" key="5">
    <source>
        <dbReference type="Proteomes" id="UP001199816"/>
    </source>
</evidence>
<dbReference type="SMART" id="SM00448">
    <property type="entry name" value="REC"/>
    <property type="match status" value="1"/>
</dbReference>
<dbReference type="Gene3D" id="3.40.50.2300">
    <property type="match status" value="1"/>
</dbReference>
<reference evidence="4 5" key="1">
    <citation type="submission" date="2021-11" db="EMBL/GenBank/DDBJ databases">
        <title>Genomic of Niabella pedocola.</title>
        <authorList>
            <person name="Wu T."/>
        </authorList>
    </citation>
    <scope>NUCLEOTIDE SEQUENCE [LARGE SCALE GENOMIC DNA]</scope>
    <source>
        <strain evidence="4 5">JCM 31011</strain>
    </source>
</reference>
<dbReference type="SUPFAM" id="SSF52172">
    <property type="entry name" value="CheY-like"/>
    <property type="match status" value="1"/>
</dbReference>
<comment type="caution">
    <text evidence="4">The sequence shown here is derived from an EMBL/GenBank/DDBJ whole genome shotgun (WGS) entry which is preliminary data.</text>
</comment>
<evidence type="ECO:0000256" key="2">
    <source>
        <dbReference type="PROSITE-ProRule" id="PRU00169"/>
    </source>
</evidence>
<evidence type="ECO:0000259" key="3">
    <source>
        <dbReference type="PROSITE" id="PS50110"/>
    </source>
</evidence>
<evidence type="ECO:0000256" key="1">
    <source>
        <dbReference type="ARBA" id="ARBA00022553"/>
    </source>
</evidence>